<gene>
    <name evidence="1" type="ORF">METZ01_LOCUS259272</name>
</gene>
<dbReference type="AlphaFoldDB" id="A0A382J3R5"/>
<dbReference type="EMBL" id="UINC01071487">
    <property type="protein sequence ID" value="SVC06418.1"/>
    <property type="molecule type" value="Genomic_DNA"/>
</dbReference>
<protein>
    <submittedName>
        <fullName evidence="1">Uncharacterized protein</fullName>
    </submittedName>
</protein>
<sequence>FEMLIREFFEVRLTACVIIQLSKQFFHSGLKSINTTF</sequence>
<evidence type="ECO:0000313" key="1">
    <source>
        <dbReference type="EMBL" id="SVC06418.1"/>
    </source>
</evidence>
<reference evidence="1" key="1">
    <citation type="submission" date="2018-05" db="EMBL/GenBank/DDBJ databases">
        <authorList>
            <person name="Lanie J.A."/>
            <person name="Ng W.-L."/>
            <person name="Kazmierczak K.M."/>
            <person name="Andrzejewski T.M."/>
            <person name="Davidsen T.M."/>
            <person name="Wayne K.J."/>
            <person name="Tettelin H."/>
            <person name="Glass J.I."/>
            <person name="Rusch D."/>
            <person name="Podicherti R."/>
            <person name="Tsui H.-C.T."/>
            <person name="Winkler M.E."/>
        </authorList>
    </citation>
    <scope>NUCLEOTIDE SEQUENCE</scope>
</reference>
<feature type="non-terminal residue" evidence="1">
    <location>
        <position position="1"/>
    </location>
</feature>
<organism evidence="1">
    <name type="scientific">marine metagenome</name>
    <dbReference type="NCBI Taxonomy" id="408172"/>
    <lineage>
        <taxon>unclassified sequences</taxon>
        <taxon>metagenomes</taxon>
        <taxon>ecological metagenomes</taxon>
    </lineage>
</organism>
<proteinExistence type="predicted"/>
<name>A0A382J3R5_9ZZZZ</name>
<accession>A0A382J3R5</accession>